<sequence>MNERSFTQPCRRFVPVPHELLSTQAARTTDGHDGPARGDEILTLARHAFVEKGFDKASMQDLARAAGMSAGNFYRYFPSKAAIVEALIARDMAEIEEAFQAIVASPDPVGGLKVALRQELGKGCDKDEALWAEIAAQAPRKPEIAALLGRMEDVIVLRVAQVLGRAAGISDETAMDRFGDDARLVFIIMHGAMTSNLMRTALADRLTDRVLRTIDRVLDEALAESKES</sequence>
<dbReference type="PANTHER" id="PTHR47506:SF7">
    <property type="entry name" value="TRANSCRIPTIONAL REGULATORY PROTEIN"/>
    <property type="match status" value="1"/>
</dbReference>
<name>A0A5C4N7M2_9RHOB</name>
<evidence type="ECO:0000313" key="7">
    <source>
        <dbReference type="Proteomes" id="UP000305709"/>
    </source>
</evidence>
<evidence type="ECO:0000256" key="1">
    <source>
        <dbReference type="ARBA" id="ARBA00023015"/>
    </source>
</evidence>
<reference evidence="6 7" key="1">
    <citation type="submission" date="2019-06" db="EMBL/GenBank/DDBJ databases">
        <authorList>
            <person name="Jiang L."/>
        </authorList>
    </citation>
    <scope>NUCLEOTIDE SEQUENCE [LARGE SCALE GENOMIC DNA]</scope>
    <source>
        <strain evidence="6 7">YIM 48858</strain>
    </source>
</reference>
<gene>
    <name evidence="6" type="ORF">FHG71_23075</name>
</gene>
<evidence type="ECO:0000256" key="2">
    <source>
        <dbReference type="ARBA" id="ARBA00023125"/>
    </source>
</evidence>
<dbReference type="PROSITE" id="PS50977">
    <property type="entry name" value="HTH_TETR_2"/>
    <property type="match status" value="1"/>
</dbReference>
<feature type="DNA-binding region" description="H-T-H motif" evidence="4">
    <location>
        <begin position="58"/>
        <end position="77"/>
    </location>
</feature>
<dbReference type="Gene3D" id="1.10.357.10">
    <property type="entry name" value="Tetracycline Repressor, domain 2"/>
    <property type="match status" value="1"/>
</dbReference>
<dbReference type="PRINTS" id="PR00455">
    <property type="entry name" value="HTHTETR"/>
</dbReference>
<dbReference type="Proteomes" id="UP000305709">
    <property type="component" value="Unassembled WGS sequence"/>
</dbReference>
<dbReference type="SUPFAM" id="SSF46689">
    <property type="entry name" value="Homeodomain-like"/>
    <property type="match status" value="1"/>
</dbReference>
<dbReference type="InterPro" id="IPR009057">
    <property type="entry name" value="Homeodomain-like_sf"/>
</dbReference>
<dbReference type="GO" id="GO:0003677">
    <property type="term" value="F:DNA binding"/>
    <property type="evidence" value="ECO:0007669"/>
    <property type="project" value="UniProtKB-UniRule"/>
</dbReference>
<dbReference type="InterPro" id="IPR001647">
    <property type="entry name" value="HTH_TetR"/>
</dbReference>
<feature type="domain" description="HTH tetR-type" evidence="5">
    <location>
        <begin position="35"/>
        <end position="95"/>
    </location>
</feature>
<keyword evidence="7" id="KW-1185">Reference proteome</keyword>
<evidence type="ECO:0000259" key="5">
    <source>
        <dbReference type="PROSITE" id="PS50977"/>
    </source>
</evidence>
<dbReference type="EMBL" id="VDFV01000125">
    <property type="protein sequence ID" value="TNC59173.1"/>
    <property type="molecule type" value="Genomic_DNA"/>
</dbReference>
<proteinExistence type="predicted"/>
<organism evidence="6 7">
    <name type="scientific">Rubellimicrobium roseum</name>
    <dbReference type="NCBI Taxonomy" id="687525"/>
    <lineage>
        <taxon>Bacteria</taxon>
        <taxon>Pseudomonadati</taxon>
        <taxon>Pseudomonadota</taxon>
        <taxon>Alphaproteobacteria</taxon>
        <taxon>Rhodobacterales</taxon>
        <taxon>Roseobacteraceae</taxon>
        <taxon>Rubellimicrobium</taxon>
    </lineage>
</organism>
<protein>
    <submittedName>
        <fullName evidence="6">TetR/AcrR family transcriptional regulator</fullName>
    </submittedName>
</protein>
<keyword evidence="1" id="KW-0805">Transcription regulation</keyword>
<accession>A0A5C4N7M2</accession>
<comment type="caution">
    <text evidence="6">The sequence shown here is derived from an EMBL/GenBank/DDBJ whole genome shotgun (WGS) entry which is preliminary data.</text>
</comment>
<dbReference type="OrthoDB" id="9808189at2"/>
<dbReference type="PANTHER" id="PTHR47506">
    <property type="entry name" value="TRANSCRIPTIONAL REGULATORY PROTEIN"/>
    <property type="match status" value="1"/>
</dbReference>
<evidence type="ECO:0000256" key="4">
    <source>
        <dbReference type="PROSITE-ProRule" id="PRU00335"/>
    </source>
</evidence>
<keyword evidence="2 4" id="KW-0238">DNA-binding</keyword>
<dbReference type="Pfam" id="PF00440">
    <property type="entry name" value="TetR_N"/>
    <property type="match status" value="1"/>
</dbReference>
<evidence type="ECO:0000313" key="6">
    <source>
        <dbReference type="EMBL" id="TNC59173.1"/>
    </source>
</evidence>
<dbReference type="AlphaFoldDB" id="A0A5C4N7M2"/>
<keyword evidence="3" id="KW-0804">Transcription</keyword>
<evidence type="ECO:0000256" key="3">
    <source>
        <dbReference type="ARBA" id="ARBA00023163"/>
    </source>
</evidence>